<reference evidence="1 2" key="1">
    <citation type="submission" date="2023-05" db="EMBL/GenBank/DDBJ databases">
        <title>A 100% complete, gapless, phased diploid assembly of the Scenedesmus obliquus UTEX 3031 genome.</title>
        <authorList>
            <person name="Biondi T.C."/>
            <person name="Hanschen E.R."/>
            <person name="Kwon T."/>
            <person name="Eng W."/>
            <person name="Kruse C.P.S."/>
            <person name="Koehler S.I."/>
            <person name="Kunde Y."/>
            <person name="Gleasner C.D."/>
            <person name="You Mak K.T."/>
            <person name="Polle J."/>
            <person name="Hovde B.T."/>
            <person name="Starkenburg S.R."/>
        </authorList>
    </citation>
    <scope>NUCLEOTIDE SEQUENCE [LARGE SCALE GENOMIC DNA]</scope>
    <source>
        <strain evidence="1 2">DOE0152z</strain>
    </source>
</reference>
<evidence type="ECO:0000313" key="2">
    <source>
        <dbReference type="Proteomes" id="UP001244341"/>
    </source>
</evidence>
<keyword evidence="2" id="KW-1185">Reference proteome</keyword>
<accession>A0ABY8UTB0</accession>
<evidence type="ECO:0000313" key="1">
    <source>
        <dbReference type="EMBL" id="WIA22788.1"/>
    </source>
</evidence>
<dbReference type="EMBL" id="CP126222">
    <property type="protein sequence ID" value="WIA22788.1"/>
    <property type="molecule type" value="Genomic_DNA"/>
</dbReference>
<proteinExistence type="predicted"/>
<name>A0ABY8UTB0_TETOB</name>
<protein>
    <submittedName>
        <fullName evidence="1">Uncharacterized protein</fullName>
    </submittedName>
</protein>
<organism evidence="1 2">
    <name type="scientific">Tetradesmus obliquus</name>
    <name type="common">Green alga</name>
    <name type="synonym">Acutodesmus obliquus</name>
    <dbReference type="NCBI Taxonomy" id="3088"/>
    <lineage>
        <taxon>Eukaryota</taxon>
        <taxon>Viridiplantae</taxon>
        <taxon>Chlorophyta</taxon>
        <taxon>core chlorophytes</taxon>
        <taxon>Chlorophyceae</taxon>
        <taxon>CS clade</taxon>
        <taxon>Sphaeropleales</taxon>
        <taxon>Scenedesmaceae</taxon>
        <taxon>Tetradesmus</taxon>
    </lineage>
</organism>
<dbReference type="Proteomes" id="UP001244341">
    <property type="component" value="Chromosome 15b"/>
</dbReference>
<gene>
    <name evidence="1" type="ORF">OEZ85_001184</name>
</gene>
<sequence length="153" mass="16543">MHGNLVDSSGEYIDPVVLGGGEVDVTALETQGLTPLQLQTSEEEALDVSAIVQVTITHVFMPEFRSKVDGKDGYLDKPLLFGGLRDRPTGVPTDRGEVLNLDGGELQVVSWPLAGVFFVDPYTEESATDAMMFMKPLNSNTLALMRKANETAV</sequence>